<organism evidence="2 3">
    <name type="scientific">Lichenicola cladoniae</name>
    <dbReference type="NCBI Taxonomy" id="1484109"/>
    <lineage>
        <taxon>Bacteria</taxon>
        <taxon>Pseudomonadati</taxon>
        <taxon>Pseudomonadota</taxon>
        <taxon>Alphaproteobacteria</taxon>
        <taxon>Acetobacterales</taxon>
        <taxon>Acetobacteraceae</taxon>
        <taxon>Lichenicola</taxon>
    </lineage>
</organism>
<evidence type="ECO:0000313" key="3">
    <source>
        <dbReference type="Proteomes" id="UP000500767"/>
    </source>
</evidence>
<feature type="transmembrane region" description="Helical" evidence="1">
    <location>
        <begin position="12"/>
        <end position="31"/>
    </location>
</feature>
<sequence>MLIGAGIAASGWLPSGPATISALLTVIVLGVPHGALDGELARSLLRSRFPRVWFLIFAAPYLALAAGVLLAWHLAPLPTLVLFLIASVLHFGTEDRDSAGRLDVVVHGGLPIAMAVLAHPGATGLVLGTVSRTVMVQPPAWLWAASLIWLACAATWLVRRLQTGQESRLMLPGLLACVFIVAPPVTAFAIYFVCIHAPAHMQGLIRDNFRAPRIRDVRSAALLALPVTALTLLIGAALWPLYHGPADQRLLCLTIQGLAALTLPHMLFETWLSRRVRT</sequence>
<keyword evidence="1" id="KW-0408">Iron</keyword>
<name>A0A6M8HWA9_9PROT</name>
<accession>A0A6M8HWA9</accession>
<dbReference type="AlphaFoldDB" id="A0A6M8HWA9"/>
<dbReference type="GO" id="GO:0016121">
    <property type="term" value="P:carotene catabolic process"/>
    <property type="evidence" value="ECO:0007669"/>
    <property type="project" value="UniProtKB-UniRule"/>
</dbReference>
<protein>
    <recommendedName>
        <fullName evidence="1">Probable beta-carotene 15,15'-dioxygenase</fullName>
        <ecNumber evidence="1">1.13.11.63</ecNumber>
    </recommendedName>
</protein>
<comment type="cofactor">
    <cofactor evidence="1">
        <name>Fe(2+)</name>
        <dbReference type="ChEBI" id="CHEBI:29033"/>
    </cofactor>
</comment>
<feature type="transmembrane region" description="Helical" evidence="1">
    <location>
        <begin position="170"/>
        <end position="199"/>
    </location>
</feature>
<dbReference type="HAMAP" id="MF_02093">
    <property type="entry name" value="Beta_carotene_diox"/>
    <property type="match status" value="1"/>
</dbReference>
<keyword evidence="1 2" id="KW-0223">Dioxygenase</keyword>
<comment type="catalytic activity">
    <reaction evidence="1">
        <text>all-trans-beta-carotene + O2 = 2 all-trans-retinal</text>
        <dbReference type="Rhea" id="RHEA:32887"/>
        <dbReference type="ChEBI" id="CHEBI:15379"/>
        <dbReference type="ChEBI" id="CHEBI:17579"/>
        <dbReference type="ChEBI" id="CHEBI:17898"/>
        <dbReference type="EC" id="1.13.11.63"/>
    </reaction>
</comment>
<feature type="binding site" evidence="1">
    <location>
        <position position="200"/>
    </location>
    <ligand>
        <name>Fe cation</name>
        <dbReference type="ChEBI" id="CHEBI:24875"/>
    </ligand>
</feature>
<feature type="transmembrane region" description="Helical" evidence="1">
    <location>
        <begin position="220"/>
        <end position="242"/>
    </location>
</feature>
<gene>
    <name evidence="2" type="ORF">HN018_01610</name>
</gene>
<feature type="transmembrane region" description="Helical" evidence="1">
    <location>
        <begin position="248"/>
        <end position="268"/>
    </location>
</feature>
<keyword evidence="1" id="KW-1003">Cell membrane</keyword>
<evidence type="ECO:0000256" key="1">
    <source>
        <dbReference type="HAMAP-Rule" id="MF_02093"/>
    </source>
</evidence>
<dbReference type="GO" id="GO:0010436">
    <property type="term" value="F:carotenoid dioxygenase activity"/>
    <property type="evidence" value="ECO:0007669"/>
    <property type="project" value="UniProtKB-UniRule"/>
</dbReference>
<dbReference type="Proteomes" id="UP000500767">
    <property type="component" value="Chromosome"/>
</dbReference>
<comment type="function">
    <text evidence="1">Catalyzes the cleavage of beta-carotene at its central double bond (15,15') to yield two molecules of all-trans-retinal.</text>
</comment>
<feature type="transmembrane region" description="Helical" evidence="1">
    <location>
        <begin position="52"/>
        <end position="75"/>
    </location>
</feature>
<feature type="transmembrane region" description="Helical" evidence="1">
    <location>
        <begin position="104"/>
        <end position="128"/>
    </location>
</feature>
<feature type="binding site" evidence="1">
    <location>
        <position position="196"/>
    </location>
    <ligand>
        <name>Fe cation</name>
        <dbReference type="ChEBI" id="CHEBI:24875"/>
    </ligand>
</feature>
<evidence type="ECO:0000313" key="2">
    <source>
        <dbReference type="EMBL" id="QKE92361.1"/>
    </source>
</evidence>
<keyword evidence="3" id="KW-1185">Reference proteome</keyword>
<keyword evidence="1" id="KW-0812">Transmembrane</keyword>
<dbReference type="EMBL" id="CP053708">
    <property type="protein sequence ID" value="QKE92361.1"/>
    <property type="molecule type" value="Genomic_DNA"/>
</dbReference>
<dbReference type="GO" id="GO:0003834">
    <property type="term" value="F:beta-carotene 15,15'-dioxygenase activity"/>
    <property type="evidence" value="ECO:0007669"/>
    <property type="project" value="UniProtKB-EC"/>
</dbReference>
<dbReference type="KEGG" id="lck:HN018_01610"/>
<dbReference type="InterPro" id="IPR022270">
    <property type="entry name" value="Blh_diox"/>
</dbReference>
<dbReference type="Pfam" id="PF15461">
    <property type="entry name" value="BCD"/>
    <property type="match status" value="1"/>
</dbReference>
<feature type="transmembrane region" description="Helical" evidence="1">
    <location>
        <begin position="140"/>
        <end position="158"/>
    </location>
</feature>
<comment type="similarity">
    <text evidence="1">Belongs to the Brp/Blh beta-carotene diooxygenase family.</text>
</comment>
<dbReference type="EC" id="1.13.11.63" evidence="1"/>
<dbReference type="NCBIfam" id="TIGR03753">
    <property type="entry name" value="blh_monoox"/>
    <property type="match status" value="1"/>
</dbReference>
<dbReference type="GO" id="GO:0005886">
    <property type="term" value="C:plasma membrane"/>
    <property type="evidence" value="ECO:0007669"/>
    <property type="project" value="UniProtKB-SubCell"/>
</dbReference>
<dbReference type="GO" id="GO:0005506">
    <property type="term" value="F:iron ion binding"/>
    <property type="evidence" value="ECO:0007669"/>
    <property type="project" value="UniProtKB-UniRule"/>
</dbReference>
<proteinExistence type="inferred from homology"/>
<reference evidence="2 3" key="1">
    <citation type="journal article" date="2014" name="World J. Microbiol. Biotechnol.">
        <title>Biodiversity and physiological characteristics of Antarctic and Arctic lichens-associated bacteria.</title>
        <authorList>
            <person name="Lee Y.M."/>
            <person name="Kim E.H."/>
            <person name="Lee H.K."/>
            <person name="Hong S.G."/>
        </authorList>
    </citation>
    <scope>NUCLEOTIDE SEQUENCE [LARGE SCALE GENOMIC DNA]</scope>
    <source>
        <strain evidence="2 3">PAMC 26569</strain>
    </source>
</reference>
<feature type="binding site" evidence="1">
    <location>
        <position position="33"/>
    </location>
    <ligand>
        <name>Fe cation</name>
        <dbReference type="ChEBI" id="CHEBI:24875"/>
    </ligand>
</feature>
<comment type="subcellular location">
    <subcellularLocation>
        <location evidence="1">Cell membrane</location>
        <topology evidence="1">Multi-pass membrane protein</topology>
    </subcellularLocation>
</comment>
<keyword evidence="1" id="KW-1133">Transmembrane helix</keyword>
<keyword evidence="1" id="KW-0479">Metal-binding</keyword>
<keyword evidence="1 2" id="KW-0560">Oxidoreductase</keyword>
<keyword evidence="1" id="KW-0472">Membrane</keyword>
<feature type="binding site" evidence="1">
    <location>
        <position position="90"/>
    </location>
    <ligand>
        <name>Fe cation</name>
        <dbReference type="ChEBI" id="CHEBI:24875"/>
    </ligand>
</feature>